<dbReference type="Gene3D" id="3.30.1660.10">
    <property type="entry name" value="Flavin-binding protein dodecin"/>
    <property type="match status" value="1"/>
</dbReference>
<evidence type="ECO:0000313" key="2">
    <source>
        <dbReference type="Proteomes" id="UP000433493"/>
    </source>
</evidence>
<dbReference type="RefSeq" id="WP_158051841.1">
    <property type="nucleotide sequence ID" value="NZ_WBKB01000003.1"/>
</dbReference>
<protein>
    <submittedName>
        <fullName evidence="1">Dodecin family protein</fullName>
    </submittedName>
</protein>
<organism evidence="1 2">
    <name type="scientific">Gulosibacter chungangensis</name>
    <dbReference type="NCBI Taxonomy" id="979746"/>
    <lineage>
        <taxon>Bacteria</taxon>
        <taxon>Bacillati</taxon>
        <taxon>Actinomycetota</taxon>
        <taxon>Actinomycetes</taxon>
        <taxon>Micrococcales</taxon>
        <taxon>Microbacteriaceae</taxon>
        <taxon>Gulosibacter</taxon>
    </lineage>
</organism>
<dbReference type="SUPFAM" id="SSF89807">
    <property type="entry name" value="Dodecin-like"/>
    <property type="match status" value="1"/>
</dbReference>
<dbReference type="AlphaFoldDB" id="A0A7J5BBF0"/>
<keyword evidence="2" id="KW-1185">Reference proteome</keyword>
<dbReference type="InterPro" id="IPR036694">
    <property type="entry name" value="Dodecin-like_sf"/>
</dbReference>
<gene>
    <name evidence="1" type="ORF">F8O05_05915</name>
</gene>
<name>A0A7J5BBF0_9MICO</name>
<sequence length="72" mass="7977">MSNHTYQITEVVGSSPEGTDEAIRNGLARVAQTVRNLAWFEVVSTRGVVDEQGTVEHFQVTLRVGFRVEDAD</sequence>
<reference evidence="1 2" key="1">
    <citation type="submission" date="2019-09" db="EMBL/GenBank/DDBJ databases">
        <title>Phylogeny of genus Pseudoclavibacter and closely related genus.</title>
        <authorList>
            <person name="Li Y."/>
        </authorList>
    </citation>
    <scope>NUCLEOTIDE SEQUENCE [LARGE SCALE GENOMIC DNA]</scope>
    <source>
        <strain evidence="1 2">KCTC 13959</strain>
    </source>
</reference>
<dbReference type="EMBL" id="WBKB01000003">
    <property type="protein sequence ID" value="KAB1643425.1"/>
    <property type="molecule type" value="Genomic_DNA"/>
</dbReference>
<evidence type="ECO:0000313" key="1">
    <source>
        <dbReference type="EMBL" id="KAB1643425.1"/>
    </source>
</evidence>
<dbReference type="PANTHER" id="PTHR39324:SF1">
    <property type="entry name" value="CALCIUM DODECIN"/>
    <property type="match status" value="1"/>
</dbReference>
<dbReference type="PANTHER" id="PTHR39324">
    <property type="entry name" value="CALCIUM DODECIN"/>
    <property type="match status" value="1"/>
</dbReference>
<dbReference type="Proteomes" id="UP000433493">
    <property type="component" value="Unassembled WGS sequence"/>
</dbReference>
<comment type="caution">
    <text evidence="1">The sequence shown here is derived from an EMBL/GenBank/DDBJ whole genome shotgun (WGS) entry which is preliminary data.</text>
</comment>
<dbReference type="Pfam" id="PF07311">
    <property type="entry name" value="Dodecin"/>
    <property type="match status" value="1"/>
</dbReference>
<dbReference type="NCBIfam" id="NF043052">
    <property type="entry name" value="DodecBact"/>
    <property type="match status" value="1"/>
</dbReference>
<accession>A0A7J5BBF0</accession>
<dbReference type="InterPro" id="IPR009923">
    <property type="entry name" value="Dodecin"/>
</dbReference>
<dbReference type="InterPro" id="IPR025543">
    <property type="entry name" value="Dodecin-like"/>
</dbReference>
<dbReference type="InterPro" id="IPR050049">
    <property type="entry name" value="Dodecin_bact"/>
</dbReference>
<proteinExistence type="predicted"/>
<dbReference type="OrthoDB" id="9805889at2"/>